<dbReference type="OrthoDB" id="9895009at2759"/>
<accession>A0A6J2V837</accession>
<keyword evidence="7" id="KW-0965">Cell junction</keyword>
<dbReference type="GeneID" id="115810147"/>
<evidence type="ECO:0000256" key="1">
    <source>
        <dbReference type="ARBA" id="ARBA00004435"/>
    </source>
</evidence>
<keyword evidence="6 10" id="KW-0812">Transmembrane</keyword>
<evidence type="ECO:0000256" key="9">
    <source>
        <dbReference type="ARBA" id="ARBA00023136"/>
    </source>
</evidence>
<evidence type="ECO:0000256" key="3">
    <source>
        <dbReference type="ARBA" id="ARBA00008295"/>
    </source>
</evidence>
<dbReference type="GO" id="GO:0005886">
    <property type="term" value="C:plasma membrane"/>
    <property type="evidence" value="ECO:0007669"/>
    <property type="project" value="UniProtKB-SubCell"/>
</dbReference>
<protein>
    <submittedName>
        <fullName evidence="12">Claudin-34-like</fullName>
    </submittedName>
</protein>
<dbReference type="Proteomes" id="UP000504632">
    <property type="component" value="Chromosome 4"/>
</dbReference>
<evidence type="ECO:0000256" key="6">
    <source>
        <dbReference type="ARBA" id="ARBA00022692"/>
    </source>
</evidence>
<gene>
    <name evidence="12" type="primary">LOC115810147</name>
</gene>
<keyword evidence="5" id="KW-1003">Cell membrane</keyword>
<dbReference type="PANTHER" id="PTHR12002">
    <property type="entry name" value="CLAUDIN"/>
    <property type="match status" value="1"/>
</dbReference>
<dbReference type="RefSeq" id="XP_030627933.1">
    <property type="nucleotide sequence ID" value="XM_030772073.1"/>
</dbReference>
<dbReference type="AlphaFoldDB" id="A0A6J2V837"/>
<evidence type="ECO:0000256" key="5">
    <source>
        <dbReference type="ARBA" id="ARBA00022475"/>
    </source>
</evidence>
<sequence length="256" mass="28256">MTYLVHTAHAQFVGLWLGVVGWTLTIVTIGLVQWRVWVVDDLSVITSGLAWVGIWRVCFYSHVLVTSQYDVMFCQKIAISDAFTPADIAAAQVLMLVALILGLVGNAGAVYGLRNIYFGLDEPKPIRLAFSFGGALFLMAGLCSSVPVLWNLNSVVTNQTIHFPSNFHMPPAPVRQYTGGGIAMGMVSFMLMIISGIIFLSYRFPVRQGPKVTPQWPEEGHSAIWDPGKSSLFFNKDNTNHCQGRDNRAFQAEENV</sequence>
<keyword evidence="9 10" id="KW-0472">Membrane</keyword>
<evidence type="ECO:0000256" key="8">
    <source>
        <dbReference type="ARBA" id="ARBA00022989"/>
    </source>
</evidence>
<evidence type="ECO:0000256" key="2">
    <source>
        <dbReference type="ARBA" id="ARBA00004651"/>
    </source>
</evidence>
<dbReference type="PRINTS" id="PR01077">
    <property type="entry name" value="CLAUDIN"/>
</dbReference>
<feature type="transmembrane region" description="Helical" evidence="10">
    <location>
        <begin position="12"/>
        <end position="32"/>
    </location>
</feature>
<keyword evidence="11" id="KW-1185">Reference proteome</keyword>
<feature type="transmembrane region" description="Helical" evidence="10">
    <location>
        <begin position="177"/>
        <end position="202"/>
    </location>
</feature>
<name>A0A6J2V837_CHACN</name>
<organism evidence="11 12">
    <name type="scientific">Chanos chanos</name>
    <name type="common">Milkfish</name>
    <name type="synonym">Mugil chanos</name>
    <dbReference type="NCBI Taxonomy" id="29144"/>
    <lineage>
        <taxon>Eukaryota</taxon>
        <taxon>Metazoa</taxon>
        <taxon>Chordata</taxon>
        <taxon>Craniata</taxon>
        <taxon>Vertebrata</taxon>
        <taxon>Euteleostomi</taxon>
        <taxon>Actinopterygii</taxon>
        <taxon>Neopterygii</taxon>
        <taxon>Teleostei</taxon>
        <taxon>Ostariophysi</taxon>
        <taxon>Gonorynchiformes</taxon>
        <taxon>Chanidae</taxon>
        <taxon>Chanos</taxon>
    </lineage>
</organism>
<reference evidence="12" key="1">
    <citation type="submission" date="2025-08" db="UniProtKB">
        <authorList>
            <consortium name="RefSeq"/>
        </authorList>
    </citation>
    <scope>IDENTIFICATION</scope>
</reference>
<comment type="similarity">
    <text evidence="3">Belongs to the claudin family.</text>
</comment>
<dbReference type="InterPro" id="IPR004031">
    <property type="entry name" value="PMP22/EMP/MP20/Claudin"/>
</dbReference>
<dbReference type="Gene3D" id="1.20.140.150">
    <property type="match status" value="1"/>
</dbReference>
<dbReference type="InterPro" id="IPR006187">
    <property type="entry name" value="Claudin"/>
</dbReference>
<dbReference type="GO" id="GO:0005923">
    <property type="term" value="C:bicellular tight junction"/>
    <property type="evidence" value="ECO:0007669"/>
    <property type="project" value="UniProtKB-SubCell"/>
</dbReference>
<evidence type="ECO:0000313" key="12">
    <source>
        <dbReference type="RefSeq" id="XP_030627933.1"/>
    </source>
</evidence>
<feature type="transmembrane region" description="Helical" evidence="10">
    <location>
        <begin position="125"/>
        <end position="150"/>
    </location>
</feature>
<evidence type="ECO:0000256" key="7">
    <source>
        <dbReference type="ARBA" id="ARBA00022949"/>
    </source>
</evidence>
<keyword evidence="4" id="KW-0796">Tight junction</keyword>
<evidence type="ECO:0000313" key="11">
    <source>
        <dbReference type="Proteomes" id="UP000504632"/>
    </source>
</evidence>
<dbReference type="GO" id="GO:0005198">
    <property type="term" value="F:structural molecule activity"/>
    <property type="evidence" value="ECO:0007669"/>
    <property type="project" value="InterPro"/>
</dbReference>
<comment type="subcellular location">
    <subcellularLocation>
        <location evidence="1">Cell junction</location>
        <location evidence="1">Tight junction</location>
    </subcellularLocation>
    <subcellularLocation>
        <location evidence="2">Cell membrane</location>
        <topology evidence="2">Multi-pass membrane protein</topology>
    </subcellularLocation>
</comment>
<proteinExistence type="inferred from homology"/>
<keyword evidence="8 10" id="KW-1133">Transmembrane helix</keyword>
<feature type="transmembrane region" description="Helical" evidence="10">
    <location>
        <begin position="89"/>
        <end position="113"/>
    </location>
</feature>
<evidence type="ECO:0000256" key="10">
    <source>
        <dbReference type="SAM" id="Phobius"/>
    </source>
</evidence>
<dbReference type="InParanoid" id="A0A6J2V837"/>
<dbReference type="Pfam" id="PF13903">
    <property type="entry name" value="Claudin_2"/>
    <property type="match status" value="1"/>
</dbReference>
<evidence type="ECO:0000256" key="4">
    <source>
        <dbReference type="ARBA" id="ARBA00022427"/>
    </source>
</evidence>